<dbReference type="GeneID" id="16512645"/>
<proteinExistence type="predicted"/>
<dbReference type="Proteomes" id="UP000201566">
    <property type="component" value="Segment"/>
</dbReference>
<reference evidence="1 2" key="1">
    <citation type="journal article" date="2013" name="Science">
        <title>Pandoraviruses: amoeba viruses with genomes up to 2.5 Mb reaching that of parasitic eukaryotes.</title>
        <authorList>
            <person name="Philippe N."/>
            <person name="Legendre M."/>
            <person name="Doutre G."/>
            <person name="Coute Y."/>
            <person name="Poirot O."/>
            <person name="Lescot M."/>
            <person name="Arslan D."/>
            <person name="Seltzer V."/>
            <person name="Bertaux L."/>
            <person name="Bruley C."/>
            <person name="Garin J."/>
            <person name="Claverie J.M."/>
            <person name="Abergel C."/>
        </authorList>
    </citation>
    <scope>NUCLEOTIDE SEQUENCE [LARGE SCALE GENOMIC DNA]</scope>
    <source>
        <strain evidence="1">Melbourne</strain>
    </source>
</reference>
<dbReference type="EMBL" id="KC977570">
    <property type="protein sequence ID" value="AGO82778.2"/>
    <property type="molecule type" value="Genomic_DNA"/>
</dbReference>
<evidence type="ECO:0000313" key="1">
    <source>
        <dbReference type="EMBL" id="AGO82778.2"/>
    </source>
</evidence>
<dbReference type="KEGG" id="vg:16512645"/>
<dbReference type="RefSeq" id="YP_008319447.2">
    <property type="nucleotide sequence ID" value="NC_021858.1"/>
</dbReference>
<organism evidence="1 2">
    <name type="scientific">Pandoravirus dulcis</name>
    <dbReference type="NCBI Taxonomy" id="1349409"/>
    <lineage>
        <taxon>Viruses</taxon>
        <taxon>Pandoravirus</taxon>
    </lineage>
</organism>
<evidence type="ECO:0000313" key="2">
    <source>
        <dbReference type="Proteomes" id="UP000201566"/>
    </source>
</evidence>
<accession>S4VQY4</accession>
<protein>
    <submittedName>
        <fullName evidence="1">Uncharacterized protein</fullName>
    </submittedName>
</protein>
<sequence length="60" mass="6208">MDRNGDTPRPWGRAVAAGLFAAVGLAVTTATAAMTPLGGPWLHGTADGLDHAMMRADDHH</sequence>
<gene>
    <name evidence="1" type="ORF">pdul_cds_640</name>
</gene>
<name>S4VQY4_9VIRU</name>